<evidence type="ECO:0000256" key="1">
    <source>
        <dbReference type="ARBA" id="ARBA00001974"/>
    </source>
</evidence>
<protein>
    <recommendedName>
        <fullName evidence="9">Methylenetetrahydrofolate reductase (NAD(P)H)</fullName>
    </recommendedName>
</protein>
<gene>
    <name evidence="7" type="ORF">TrRE_jg1648</name>
</gene>
<dbReference type="GO" id="GO:0009086">
    <property type="term" value="P:methionine biosynthetic process"/>
    <property type="evidence" value="ECO:0007669"/>
    <property type="project" value="TreeGrafter"/>
</dbReference>
<evidence type="ECO:0000256" key="5">
    <source>
        <dbReference type="ARBA" id="ARBA00022827"/>
    </source>
</evidence>
<evidence type="ECO:0000256" key="4">
    <source>
        <dbReference type="ARBA" id="ARBA00022630"/>
    </source>
</evidence>
<comment type="caution">
    <text evidence="7">The sequence shown here is derived from an EMBL/GenBank/DDBJ whole genome shotgun (WGS) entry which is preliminary data.</text>
</comment>
<evidence type="ECO:0000256" key="2">
    <source>
        <dbReference type="ARBA" id="ARBA00004777"/>
    </source>
</evidence>
<dbReference type="GO" id="GO:0035999">
    <property type="term" value="P:tetrahydrofolate interconversion"/>
    <property type="evidence" value="ECO:0007669"/>
    <property type="project" value="TreeGrafter"/>
</dbReference>
<dbReference type="Gene3D" id="3.20.20.220">
    <property type="match status" value="1"/>
</dbReference>
<reference evidence="7" key="1">
    <citation type="submission" date="2022-07" db="EMBL/GenBank/DDBJ databases">
        <title>Genome analysis of Parmales, a sister group of diatoms, reveals the evolutionary specialization of diatoms from phago-mixotrophs to photoautotrophs.</title>
        <authorList>
            <person name="Ban H."/>
            <person name="Sato S."/>
            <person name="Yoshikawa S."/>
            <person name="Kazumasa Y."/>
            <person name="Nakamura Y."/>
            <person name="Ichinomiya M."/>
            <person name="Saitoh K."/>
            <person name="Sato N."/>
            <person name="Blanc-Mathieu R."/>
            <person name="Endo H."/>
            <person name="Kuwata A."/>
            <person name="Ogata H."/>
        </authorList>
    </citation>
    <scope>NUCLEOTIDE SEQUENCE</scope>
</reference>
<dbReference type="InterPro" id="IPR004621">
    <property type="entry name" value="Fadh2_euk"/>
</dbReference>
<keyword evidence="6" id="KW-0560">Oxidoreductase</keyword>
<dbReference type="GO" id="GO:0004489">
    <property type="term" value="F:methylenetetrahydrofolate reductase [NAD(P)H] activity"/>
    <property type="evidence" value="ECO:0007669"/>
    <property type="project" value="InterPro"/>
</dbReference>
<evidence type="ECO:0000256" key="3">
    <source>
        <dbReference type="ARBA" id="ARBA00006743"/>
    </source>
</evidence>
<accession>A0A9W6ZNP6</accession>
<evidence type="ECO:0008006" key="9">
    <source>
        <dbReference type="Google" id="ProtNLM"/>
    </source>
</evidence>
<dbReference type="SUPFAM" id="SSF51730">
    <property type="entry name" value="FAD-linked oxidoreductase"/>
    <property type="match status" value="1"/>
</dbReference>
<comment type="similarity">
    <text evidence="3">Belongs to the methylenetetrahydrofolate reductase family.</text>
</comment>
<evidence type="ECO:0000313" key="8">
    <source>
        <dbReference type="Proteomes" id="UP001165082"/>
    </source>
</evidence>
<dbReference type="CDD" id="cd00537">
    <property type="entry name" value="MTHFR"/>
    <property type="match status" value="1"/>
</dbReference>
<dbReference type="AlphaFoldDB" id="A0A9W6ZNP6"/>
<keyword evidence="4" id="KW-0285">Flavoprotein</keyword>
<dbReference type="PANTHER" id="PTHR45754:SF3">
    <property type="entry name" value="METHYLENETETRAHYDROFOLATE REDUCTASE (NADPH)"/>
    <property type="match status" value="1"/>
</dbReference>
<comment type="pathway">
    <text evidence="2">One-carbon metabolism; tetrahydrofolate interconversion.</text>
</comment>
<organism evidence="7 8">
    <name type="scientific">Triparma retinervis</name>
    <dbReference type="NCBI Taxonomy" id="2557542"/>
    <lineage>
        <taxon>Eukaryota</taxon>
        <taxon>Sar</taxon>
        <taxon>Stramenopiles</taxon>
        <taxon>Ochrophyta</taxon>
        <taxon>Bolidophyceae</taxon>
        <taxon>Parmales</taxon>
        <taxon>Triparmaceae</taxon>
        <taxon>Triparma</taxon>
    </lineage>
</organism>
<evidence type="ECO:0000313" key="7">
    <source>
        <dbReference type="EMBL" id="GMH53260.1"/>
    </source>
</evidence>
<proteinExistence type="inferred from homology"/>
<comment type="cofactor">
    <cofactor evidence="1">
        <name>FAD</name>
        <dbReference type="ChEBI" id="CHEBI:57692"/>
    </cofactor>
</comment>
<dbReference type="Pfam" id="PF02219">
    <property type="entry name" value="MTHFR"/>
    <property type="match status" value="1"/>
</dbReference>
<dbReference type="OrthoDB" id="16284at2759"/>
<keyword evidence="8" id="KW-1185">Reference proteome</keyword>
<keyword evidence="5" id="KW-0274">FAD</keyword>
<dbReference type="PANTHER" id="PTHR45754">
    <property type="entry name" value="METHYLENETETRAHYDROFOLATE REDUCTASE"/>
    <property type="match status" value="1"/>
</dbReference>
<name>A0A9W6ZNP6_9STRA</name>
<dbReference type="GO" id="GO:0071949">
    <property type="term" value="F:FAD binding"/>
    <property type="evidence" value="ECO:0007669"/>
    <property type="project" value="TreeGrafter"/>
</dbReference>
<dbReference type="InterPro" id="IPR029041">
    <property type="entry name" value="FAD-linked_oxidoreductase-like"/>
</dbReference>
<dbReference type="NCBIfam" id="TIGR00677">
    <property type="entry name" value="fadh2_euk"/>
    <property type="match status" value="1"/>
</dbReference>
<evidence type="ECO:0000256" key="6">
    <source>
        <dbReference type="ARBA" id="ARBA00023002"/>
    </source>
</evidence>
<sequence>MSALVTKDERIIDLMKKHPTAFTSLEFFPPRTAEGVENLRKRIVRMKKNCMPVFMDVTWGAGGSTSELTMDLVRFIKSEGCVANMHLTCTNMDPLKVKEALSDARKYGITNIVALRGDAPNGDDEWKAAEGGFKCALDLVKFIRKEFGNEFGISVAGYPEGHPNAISVIEEGGEKELTEKEKLRCSTTKDPLTSKSKTCVCYDADYASEMDYLKAKVSAGADFVITQMFFDAEVFKTFVADCREWGIDVPIVPGIMCINNYGGFFRMTGFCKTRVPQSVVTKMEAIKNDDAALKEYGIKFGTEMCMSLVQQGAPCVHFYTLNLEKVVYGILDGLGWTTELSRSIEDADKDEKTMRAVGSKWARAGDEVISMFGKGVVKEISWKLAFGQEPTAVLQAGTFKKV</sequence>
<dbReference type="InterPro" id="IPR003171">
    <property type="entry name" value="Mehydrof_redctse-like"/>
</dbReference>
<dbReference type="GO" id="GO:0005829">
    <property type="term" value="C:cytosol"/>
    <property type="evidence" value="ECO:0007669"/>
    <property type="project" value="TreeGrafter"/>
</dbReference>
<dbReference type="EMBL" id="BRXZ01000765">
    <property type="protein sequence ID" value="GMH53260.1"/>
    <property type="molecule type" value="Genomic_DNA"/>
</dbReference>
<dbReference type="Proteomes" id="UP001165082">
    <property type="component" value="Unassembled WGS sequence"/>
</dbReference>